<reference evidence="2 3" key="1">
    <citation type="submission" date="2016-10" db="EMBL/GenBank/DDBJ databases">
        <authorList>
            <person name="de Groot N.N."/>
        </authorList>
    </citation>
    <scope>NUCLEOTIDE SEQUENCE [LARGE SCALE GENOMIC DNA]</scope>
    <source>
        <strain evidence="2 3">CGMCC 4.7037</strain>
    </source>
</reference>
<keyword evidence="1" id="KW-1133">Transmembrane helix</keyword>
<evidence type="ECO:0000313" key="2">
    <source>
        <dbReference type="EMBL" id="SEG96307.1"/>
    </source>
</evidence>
<protein>
    <recommendedName>
        <fullName evidence="4">5,10-methylene-tetrahydrofolate dehydrogenase/Methenyl tetrahydrofolate cyclohydrolase</fullName>
    </recommendedName>
</protein>
<sequence length="355" mass="38812">MRVALVADPDLPTELAVRVARDLPGRLRERLGPSFDWQVRTYTAPLAAEEQVDISAMLTAVRPHLPETGWDIAVFLTDLPRRLGLDAVSAEVSSGDHVALLSLPALGTFHLAGRTLEAVVNVVGLLVLPPTGRDRVPAIGRRVEGDAEPDRTTPDRYVISGLRGRTRLLAGMVRANHPWRLFTSLSRALAGVFATAAFGMINDTAWQLSTALDTWRLSLIMVLSILALTAWIIVDHELWERPGGRVPKARAHLYNTATLITITLGVLCLYTVLFVVLTGVGALVLVPASLAETLNHRPGITDYLALAWFLTSSAMVGGAFGSGLEDDGTVRKAAYSQRQRDRLEYRSLHKRSCRY</sequence>
<feature type="transmembrane region" description="Helical" evidence="1">
    <location>
        <begin position="214"/>
        <end position="234"/>
    </location>
</feature>
<evidence type="ECO:0000313" key="3">
    <source>
        <dbReference type="Proteomes" id="UP000236732"/>
    </source>
</evidence>
<dbReference type="RefSeq" id="WP_103959567.1">
    <property type="nucleotide sequence ID" value="NZ_FNVT01000009.1"/>
</dbReference>
<keyword evidence="1" id="KW-0812">Transmembrane</keyword>
<feature type="transmembrane region" description="Helical" evidence="1">
    <location>
        <begin position="305"/>
        <end position="324"/>
    </location>
</feature>
<keyword evidence="3" id="KW-1185">Reference proteome</keyword>
<keyword evidence="1" id="KW-0472">Membrane</keyword>
<gene>
    <name evidence="2" type="ORF">SAMN05444920_109342</name>
</gene>
<proteinExistence type="predicted"/>
<organism evidence="2 3">
    <name type="scientific">Nonomuraea solani</name>
    <dbReference type="NCBI Taxonomy" id="1144553"/>
    <lineage>
        <taxon>Bacteria</taxon>
        <taxon>Bacillati</taxon>
        <taxon>Actinomycetota</taxon>
        <taxon>Actinomycetes</taxon>
        <taxon>Streptosporangiales</taxon>
        <taxon>Streptosporangiaceae</taxon>
        <taxon>Nonomuraea</taxon>
    </lineage>
</organism>
<dbReference type="EMBL" id="FNVT01000009">
    <property type="protein sequence ID" value="SEG96307.1"/>
    <property type="molecule type" value="Genomic_DNA"/>
</dbReference>
<dbReference type="OrthoDB" id="8477132at2"/>
<dbReference type="AlphaFoldDB" id="A0A1H6EES7"/>
<dbReference type="Proteomes" id="UP000236732">
    <property type="component" value="Unassembled WGS sequence"/>
</dbReference>
<accession>A0A1H6EES7</accession>
<feature type="transmembrane region" description="Helical" evidence="1">
    <location>
        <begin position="254"/>
        <end position="285"/>
    </location>
</feature>
<evidence type="ECO:0008006" key="4">
    <source>
        <dbReference type="Google" id="ProtNLM"/>
    </source>
</evidence>
<name>A0A1H6EES7_9ACTN</name>
<feature type="transmembrane region" description="Helical" evidence="1">
    <location>
        <begin position="181"/>
        <end position="202"/>
    </location>
</feature>
<evidence type="ECO:0000256" key="1">
    <source>
        <dbReference type="SAM" id="Phobius"/>
    </source>
</evidence>